<organism evidence="1 2">
    <name type="scientific">Clostridium intestinale</name>
    <dbReference type="NCBI Taxonomy" id="36845"/>
    <lineage>
        <taxon>Bacteria</taxon>
        <taxon>Bacillati</taxon>
        <taxon>Bacillota</taxon>
        <taxon>Clostridia</taxon>
        <taxon>Eubacteriales</taxon>
        <taxon>Clostridiaceae</taxon>
        <taxon>Clostridium</taxon>
    </lineage>
</organism>
<dbReference type="KEGG" id="cint:HZF06_10945"/>
<gene>
    <name evidence="1" type="ORF">HZF06_10945</name>
</gene>
<evidence type="ECO:0008006" key="3">
    <source>
        <dbReference type="Google" id="ProtNLM"/>
    </source>
</evidence>
<name>A0A7D6VY12_9CLOT</name>
<accession>A0A7D6VY12</accession>
<sequence length="142" mass="16295">MDGNIELLNYIYQNSEMGKDTLTQLIKMTTDENFKNNLQSQLNEYNSIFNEADEKLKSNNKESKSIGTLTKVSTYISINFNTLINKTPSHMAEMLIQGSTMGIIDITKKIKEYKSQDQTILGLANKLLQFEQKNIDELKNFL</sequence>
<dbReference type="EMBL" id="CP059378">
    <property type="protein sequence ID" value="QLY82072.1"/>
    <property type="molecule type" value="Genomic_DNA"/>
</dbReference>
<protein>
    <recommendedName>
        <fullName evidence="3">DUF2383 domain-containing protein</fullName>
    </recommendedName>
</protein>
<dbReference type="Gene3D" id="1.20.1260.10">
    <property type="match status" value="1"/>
</dbReference>
<dbReference type="RefSeq" id="WP_021802053.1">
    <property type="nucleotide sequence ID" value="NZ_CP059378.1"/>
</dbReference>
<dbReference type="Proteomes" id="UP000512286">
    <property type="component" value="Chromosome"/>
</dbReference>
<proteinExistence type="predicted"/>
<reference evidence="1 2" key="1">
    <citation type="submission" date="2020-07" db="EMBL/GenBank/DDBJ databases">
        <title>Electron transfer.</title>
        <authorList>
            <person name="Huang L."/>
            <person name="Liu X."/>
            <person name="Zhou S."/>
        </authorList>
    </citation>
    <scope>NUCLEOTIDE SEQUENCE [LARGE SCALE GENOMIC DNA]</scope>
    <source>
        <strain evidence="1 2">Lx1</strain>
    </source>
</reference>
<evidence type="ECO:0000313" key="1">
    <source>
        <dbReference type="EMBL" id="QLY82072.1"/>
    </source>
</evidence>
<evidence type="ECO:0000313" key="2">
    <source>
        <dbReference type="Proteomes" id="UP000512286"/>
    </source>
</evidence>
<dbReference type="AlphaFoldDB" id="A0A7D6VY12"/>
<dbReference type="InterPro" id="IPR012347">
    <property type="entry name" value="Ferritin-like"/>
</dbReference>